<dbReference type="Proteomes" id="UP000471242">
    <property type="component" value="Unassembled WGS sequence"/>
</dbReference>
<evidence type="ECO:0000313" key="10">
    <source>
        <dbReference type="Proteomes" id="UP000044806"/>
    </source>
</evidence>
<evidence type="ECO:0000313" key="6">
    <source>
        <dbReference type="EMBL" id="MBS7672327.1"/>
    </source>
</evidence>
<reference evidence="9 10" key="1">
    <citation type="submission" date="2015-07" db="EMBL/GenBank/DDBJ databases">
        <authorList>
            <consortium name="Pathogen Informatics"/>
        </authorList>
    </citation>
    <scope>NUCLEOTIDE SEQUENCE [LARGE SCALE GENOMIC DNA]</scope>
    <source>
        <strain evidence="4 9">A316</strain>
        <strain evidence="5 11">A325</strain>
        <strain evidence="3 10">A51</strain>
    </source>
</reference>
<dbReference type="Proteomes" id="UP000041770">
    <property type="component" value="Unassembled WGS sequence"/>
</dbReference>
<keyword evidence="2" id="KW-0472">Membrane</keyword>
<evidence type="ECO:0000313" key="11">
    <source>
        <dbReference type="Proteomes" id="UP000046067"/>
    </source>
</evidence>
<reference evidence="7 13" key="2">
    <citation type="submission" date="2018-09" db="EMBL/GenBank/DDBJ databases">
        <title>Genomic epidemiology reveals two lineages of Vibrio cholerae that can cause global cholera epidemics despite absence of cholera toxin gene.</title>
        <authorList>
            <person name="Wang H."/>
            <person name="Zen W."/>
            <person name="Yu H."/>
            <person name="Zhang W."/>
            <person name="Pan J."/>
            <person name="Yang C."/>
            <person name="Cui Y."/>
        </authorList>
    </citation>
    <scope>NUCLEOTIDE SEQUENCE [LARGE SCALE GENOMIC DNA]</scope>
    <source>
        <strain evidence="7 13">00-1_S85</strain>
    </source>
</reference>
<evidence type="ECO:0000313" key="7">
    <source>
        <dbReference type="EMBL" id="MVD22335.1"/>
    </source>
</evidence>
<dbReference type="EMBL" id="CWQJ01000031">
    <property type="protein sequence ID" value="CSC76135.1"/>
    <property type="molecule type" value="Genomic_DNA"/>
</dbReference>
<dbReference type="KEGG" id="vcq:EN18_02710"/>
<sequence length="353" mass="39011">MNQSASEQLQTDIPASISAMVLLNSACQGVVETYIDQGNAEHWYAQVEQNLNAVQKLVRQWRLSGNLYFSNDIMDSVLSIANTFKDSNVQILTLFKALETRFDTAQLQQLTSLILTLQNPIQSLTSNIKRYDEGLNAWARQVEDAHNTLQQTIAQIQQEEVSIQAEIIATNAQIDLMKQQIAAFKTAIANAQSQRKKGIFETIFGVVLAPFTLGGSLILAGFGVSSIVEAQSEISSLQSDIQSSLNTINHDQQTLSQDQQQIASLNALLLSVDQVNNDCAAISRSLDTLQTTVLSLYNETNNVVSNLTKAQDSQAVILEQVWYQSAYNEWQDILEVASTLNNAQPQITKAQIK</sequence>
<proteinExistence type="predicted"/>
<dbReference type="CDD" id="cd22655">
    <property type="entry name" value="ClyA_MakA-like"/>
    <property type="match status" value="1"/>
</dbReference>
<dbReference type="EMBL" id="CWOW01000012">
    <property type="protein sequence ID" value="CSA79753.1"/>
    <property type="molecule type" value="Genomic_DNA"/>
</dbReference>
<dbReference type="GeneID" id="83858687"/>
<evidence type="ECO:0000256" key="1">
    <source>
        <dbReference type="SAM" id="Coils"/>
    </source>
</evidence>
<keyword evidence="2" id="KW-1133">Transmembrane helix</keyword>
<dbReference type="PANTHER" id="PTHR38443:SF2">
    <property type="entry name" value="NON-HEMOLYTIC ENTEROTOXIN LYTIC COMPONENT L1"/>
    <property type="match status" value="1"/>
</dbReference>
<dbReference type="EMBL" id="SISP01000034">
    <property type="protein sequence ID" value="TBM39589.1"/>
    <property type="molecule type" value="Genomic_DNA"/>
</dbReference>
<name>A0A0F4FI88_VIBCL</name>
<dbReference type="Proteomes" id="UP000294145">
    <property type="component" value="Unassembled WGS sequence"/>
</dbReference>
<evidence type="ECO:0000313" key="13">
    <source>
        <dbReference type="Proteomes" id="UP000471242"/>
    </source>
</evidence>
<evidence type="ECO:0000313" key="12">
    <source>
        <dbReference type="Proteomes" id="UP000294145"/>
    </source>
</evidence>
<dbReference type="Proteomes" id="UP000044806">
    <property type="component" value="Unassembled WGS sequence"/>
</dbReference>
<dbReference type="AlphaFoldDB" id="A0A0F4FI88"/>
<dbReference type="EMBL" id="QZRB01000003">
    <property type="protein sequence ID" value="MVD22335.1"/>
    <property type="molecule type" value="Genomic_DNA"/>
</dbReference>
<evidence type="ECO:0000313" key="5">
    <source>
        <dbReference type="EMBL" id="CSC76135.1"/>
    </source>
</evidence>
<dbReference type="SUPFAM" id="SSF58100">
    <property type="entry name" value="Bacterial hemolysins"/>
    <property type="match status" value="1"/>
</dbReference>
<evidence type="ECO:0000313" key="3">
    <source>
        <dbReference type="EMBL" id="CSA79753.1"/>
    </source>
</evidence>
<dbReference type="Proteomes" id="UP001196338">
    <property type="component" value="Unassembled WGS sequence"/>
</dbReference>
<evidence type="ECO:0000313" key="8">
    <source>
        <dbReference type="EMBL" id="TBM39589.1"/>
    </source>
</evidence>
<dbReference type="InterPro" id="IPR052785">
    <property type="entry name" value="Enterotoxin_cmpnt"/>
</dbReference>
<dbReference type="EMBL" id="CWQY01000006">
    <property type="protein sequence ID" value="CSC38694.1"/>
    <property type="molecule type" value="Genomic_DNA"/>
</dbReference>
<dbReference type="SMR" id="A0A0F4FI88"/>
<dbReference type="PANTHER" id="PTHR38443">
    <property type="match status" value="1"/>
</dbReference>
<protein>
    <submittedName>
        <fullName evidence="7">Non-hemolytic enterotoxin lytic component L1</fullName>
    </submittedName>
</protein>
<dbReference type="Proteomes" id="UP000046067">
    <property type="component" value="Unassembled WGS sequence"/>
</dbReference>
<accession>A0A0F4FI88</accession>
<dbReference type="Gene3D" id="1.20.1170.10">
    <property type="match status" value="1"/>
</dbReference>
<reference evidence="6" key="5">
    <citation type="submission" date="2023-08" db="EMBL/GenBank/DDBJ databases">
        <title>Vibrio cholerae Outbreaks in Tanzania Exemplify Founder Flush: Simultaneous Increases in Population Size and Genetic Diversity.</title>
        <authorList>
            <person name="Debes A.K."/>
            <person name="Mohammed A."/>
            <person name="Maseke I."/>
            <person name="Almeida M."/>
            <person name="Li S."/>
            <person name="Matimba H."/>
            <person name="Joachim A."/>
            <person name="Mizinduko M."/>
            <person name="Nyanga S."/>
            <person name="Kelly M."/>
            <person name="Kachwamba Y."/>
            <person name="Schaffer A.M."/>
            <person name="Nyanga A.S."/>
            <person name="Mghamba J."/>
            <person name="Mosha F.S."/>
            <person name="Sack D.A."/>
            <person name="Stine O.C."/>
        </authorList>
    </citation>
    <scope>NUCLEOTIDE SEQUENCE</scope>
    <source>
        <strain evidence="6">TDS0091212</strain>
    </source>
</reference>
<dbReference type="RefSeq" id="WP_001076381.1">
    <property type="nucleotide sequence ID" value="NZ_AP018677.1"/>
</dbReference>
<reference evidence="6" key="4">
    <citation type="submission" date="2021-05" db="EMBL/GenBank/DDBJ databases">
        <authorList>
            <person name="Stine C."/>
        </authorList>
    </citation>
    <scope>NUCLEOTIDE SEQUENCE</scope>
    <source>
        <strain evidence="6">TDS0091212</strain>
    </source>
</reference>
<feature type="coiled-coil region" evidence="1">
    <location>
        <begin position="139"/>
        <end position="194"/>
    </location>
</feature>
<evidence type="ECO:0000256" key="2">
    <source>
        <dbReference type="SAM" id="Phobius"/>
    </source>
</evidence>
<gene>
    <name evidence="7" type="ORF">D6U24_03090</name>
    <name evidence="3" type="ORF">ERS013165_02451</name>
    <name evidence="4" type="ORF">ERS013200_01286</name>
    <name evidence="5" type="ORF">ERS013201_03487</name>
    <name evidence="8" type="ORF">EYB64_16860</name>
    <name evidence="6" type="ORF">KIN13_02525</name>
</gene>
<evidence type="ECO:0000313" key="9">
    <source>
        <dbReference type="Proteomes" id="UP000041770"/>
    </source>
</evidence>
<organism evidence="7 13">
    <name type="scientific">Vibrio cholerae</name>
    <dbReference type="NCBI Taxonomy" id="666"/>
    <lineage>
        <taxon>Bacteria</taxon>
        <taxon>Pseudomonadati</taxon>
        <taxon>Pseudomonadota</taxon>
        <taxon>Gammaproteobacteria</taxon>
        <taxon>Vibrionales</taxon>
        <taxon>Vibrionaceae</taxon>
        <taxon>Vibrio</taxon>
    </lineage>
</organism>
<dbReference type="EMBL" id="JAHBND010000050">
    <property type="protein sequence ID" value="MBS7672327.1"/>
    <property type="molecule type" value="Genomic_DNA"/>
</dbReference>
<keyword evidence="2" id="KW-0812">Transmembrane</keyword>
<feature type="transmembrane region" description="Helical" evidence="2">
    <location>
        <begin position="203"/>
        <end position="228"/>
    </location>
</feature>
<dbReference type="KEGG" id="vcx:VAA049_2103"/>
<keyword evidence="1" id="KW-0175">Coiled coil</keyword>
<reference evidence="8 12" key="3">
    <citation type="submission" date="2019-02" db="EMBL/GenBank/DDBJ databases">
        <title>Genomic plasticity associated with the antimicrobial resistance in Vibrio cholerae.</title>
        <authorList>
            <person name="Verma J."/>
            <person name="Bag S."/>
            <person name="Saha B."/>
            <person name="Kumar P."/>
            <person name="Ghosh T.S."/>
            <person name="Dayal M."/>
            <person name="Senapati T."/>
            <person name="Mehra S."/>
            <person name="Dey P."/>
            <person name="Desigamani A."/>
            <person name="Kumar D."/>
            <person name="Rana P."/>
            <person name="Kumar B."/>
            <person name="Maiti T.K."/>
            <person name="Sharma N.C."/>
            <person name="Bhadra R.K."/>
            <person name="Mutreja A."/>
            <person name="Nair G.B."/>
            <person name="Ramamurthy T."/>
            <person name="Das B."/>
        </authorList>
    </citation>
    <scope>NUCLEOTIDE SEQUENCE [LARGE SCALE GENOMIC DNA]</scope>
    <source>
        <strain evidence="8 12">IDH06781</strain>
    </source>
</reference>
<evidence type="ECO:0000313" key="4">
    <source>
        <dbReference type="EMBL" id="CSC38694.1"/>
    </source>
</evidence>